<dbReference type="SUPFAM" id="SSF55874">
    <property type="entry name" value="ATPase domain of HSP90 chaperone/DNA topoisomerase II/histidine kinase"/>
    <property type="match status" value="1"/>
</dbReference>
<dbReference type="InterPro" id="IPR004358">
    <property type="entry name" value="Sig_transdc_His_kin-like_C"/>
</dbReference>
<evidence type="ECO:0000256" key="9">
    <source>
        <dbReference type="ARBA" id="ARBA00023012"/>
    </source>
</evidence>
<evidence type="ECO:0000256" key="11">
    <source>
        <dbReference type="SAM" id="Phobius"/>
    </source>
</evidence>
<feature type="transmembrane region" description="Helical" evidence="11">
    <location>
        <begin position="92"/>
        <end position="113"/>
    </location>
</feature>
<keyword evidence="6 11" id="KW-0812">Transmembrane</keyword>
<dbReference type="InterPro" id="IPR005467">
    <property type="entry name" value="His_kinase_dom"/>
</dbReference>
<evidence type="ECO:0000256" key="10">
    <source>
        <dbReference type="ARBA" id="ARBA00023136"/>
    </source>
</evidence>
<dbReference type="Pfam" id="PF02518">
    <property type="entry name" value="HATPase_c"/>
    <property type="match status" value="1"/>
</dbReference>
<dbReference type="InterPro" id="IPR035965">
    <property type="entry name" value="PAS-like_dom_sf"/>
</dbReference>
<gene>
    <name evidence="14" type="ORF">ORI27_13625</name>
</gene>
<comment type="catalytic activity">
    <reaction evidence="1">
        <text>ATP + protein L-histidine = ADP + protein N-phospho-L-histidine.</text>
        <dbReference type="EC" id="2.7.13.3"/>
    </reaction>
</comment>
<dbReference type="SMART" id="SM00387">
    <property type="entry name" value="HATPase_c"/>
    <property type="match status" value="1"/>
</dbReference>
<dbReference type="SUPFAM" id="SSF55785">
    <property type="entry name" value="PYP-like sensor domain (PAS domain)"/>
    <property type="match status" value="1"/>
</dbReference>
<dbReference type="PANTHER" id="PTHR43711">
    <property type="entry name" value="TWO-COMPONENT HISTIDINE KINASE"/>
    <property type="match status" value="1"/>
</dbReference>
<feature type="transmembrane region" description="Helical" evidence="11">
    <location>
        <begin position="31"/>
        <end position="51"/>
    </location>
</feature>
<feature type="transmembrane region" description="Helical" evidence="11">
    <location>
        <begin position="163"/>
        <end position="186"/>
    </location>
</feature>
<dbReference type="Pfam" id="PF13426">
    <property type="entry name" value="PAS_9"/>
    <property type="match status" value="1"/>
</dbReference>
<dbReference type="InterPro" id="IPR003594">
    <property type="entry name" value="HATPase_dom"/>
</dbReference>
<evidence type="ECO:0000256" key="3">
    <source>
        <dbReference type="ARBA" id="ARBA00012438"/>
    </source>
</evidence>
<feature type="transmembrane region" description="Helical" evidence="11">
    <location>
        <begin position="201"/>
        <end position="218"/>
    </location>
</feature>
<dbReference type="InterPro" id="IPR003661">
    <property type="entry name" value="HisK_dim/P_dom"/>
</dbReference>
<dbReference type="Proteomes" id="UP001300745">
    <property type="component" value="Unassembled WGS sequence"/>
</dbReference>
<name>A0ABT3SE25_9MYCO</name>
<evidence type="ECO:0000256" key="2">
    <source>
        <dbReference type="ARBA" id="ARBA00004236"/>
    </source>
</evidence>
<keyword evidence="7" id="KW-0418">Kinase</keyword>
<dbReference type="PANTHER" id="PTHR43711:SF31">
    <property type="entry name" value="HISTIDINE KINASE"/>
    <property type="match status" value="1"/>
</dbReference>
<dbReference type="EC" id="2.7.13.3" evidence="3"/>
<dbReference type="Pfam" id="PF03924">
    <property type="entry name" value="CHASE"/>
    <property type="match status" value="1"/>
</dbReference>
<evidence type="ECO:0000313" key="14">
    <source>
        <dbReference type="EMBL" id="MCX2937745.1"/>
    </source>
</evidence>
<feature type="domain" description="Histidine kinase" evidence="12">
    <location>
        <begin position="721"/>
        <end position="940"/>
    </location>
</feature>
<dbReference type="SMART" id="SM01079">
    <property type="entry name" value="CHASE"/>
    <property type="match status" value="1"/>
</dbReference>
<evidence type="ECO:0000256" key="5">
    <source>
        <dbReference type="ARBA" id="ARBA00022679"/>
    </source>
</evidence>
<keyword evidence="4" id="KW-0597">Phosphoprotein</keyword>
<evidence type="ECO:0000313" key="15">
    <source>
        <dbReference type="Proteomes" id="UP001300745"/>
    </source>
</evidence>
<dbReference type="InterPro" id="IPR042240">
    <property type="entry name" value="CHASE_sf"/>
</dbReference>
<sequence>MSPVSQQDSAGAGLRCLRCLGGRYGSTRTTIGLIVLAVAAIGVISVAYWLLGGTLQSTPPPLVPEYLGAAIAFGFIGMAIWILYLRTPARPTLHLITAGLTLLGVITAAVWLGPLSAVSEPDAVHVFRGPAPFISQLAAFGATLLCGALLLKMLQEKSTAARVIAEAFVLAAFFLGVSAVIVYAYGEDLSAPLALLRKVRVPAALSITLLTVAIAVGEQRWAIHRLVRRMGWGAGLFFAVLFVLLALTGLMWRIAQSDAKNQLSVRFDSDVQTMQYLVESHLNSDIKALKGGASLFAASEDVDRASWKAYVDGLNLARDYPGVQGFGYAVVLDRDQLAEVENSVRAEGFPKFSIFPLEPIRDVYTAIIYLEPFDARNQRAFGYDMFSEAVRRDAMTRARDSGEPAMSSAVLLLQEIESRTQRGFLIYEPVYRRGSSPDTVAERIADIQGYVYSPFRMNDFLDAAIGNQFSNIRLEVFDQDPSDPEALLEDNRMYGEALGADRGSGPSTVQELSTGGHTWLLRFTATPGYIPREDTYRARLVLFSGLTVSIALALATYFLASSRQRAVSIANVLTEDLASERDAALLEQKKDEMLLNGIIEAMIVVSPGGVIERINAAAEAILRADEAQLLGKHYRDVLIAYQEDGQPYPAAERPIEAALQDRLRTANAVVHYRRADGNSFPALVSVAPLIHNNELFGAIEILRDITEERRLDKAKDEFLSVASHQLRTPITAQGWLLDILTDPETVGRLSDQQLDIAQKLIKSNDRLSDLVTALLNVSRLESGRLTVAPVPTDLAELTNSVLDEVAVEVAPRRQRIIVHAERLPDINIDPVLIRQVIVNLVTNASKYSPDESEIEISIEQRDADIVFTITDHGYGIPASQRERVFSKFFRSENILDKQTDGNGLGLYLVKSIVELSGGSISFESVEGRGTTFCFTLPLAGSPAHEGEVRFGPSSLDRV</sequence>
<evidence type="ECO:0000259" key="12">
    <source>
        <dbReference type="PROSITE" id="PS50109"/>
    </source>
</evidence>
<dbReference type="Gene3D" id="3.30.450.20">
    <property type="entry name" value="PAS domain"/>
    <property type="match status" value="1"/>
</dbReference>
<keyword evidence="8 11" id="KW-1133">Transmembrane helix</keyword>
<dbReference type="CDD" id="cd00130">
    <property type="entry name" value="PAS"/>
    <property type="match status" value="1"/>
</dbReference>
<dbReference type="Gene3D" id="3.30.565.10">
    <property type="entry name" value="Histidine kinase-like ATPase, C-terminal domain"/>
    <property type="match status" value="1"/>
</dbReference>
<dbReference type="InterPro" id="IPR000014">
    <property type="entry name" value="PAS"/>
</dbReference>
<dbReference type="InterPro" id="IPR050736">
    <property type="entry name" value="Sensor_HK_Regulatory"/>
</dbReference>
<organism evidence="14 15">
    <name type="scientific">Mycobacterium pinniadriaticum</name>
    <dbReference type="NCBI Taxonomy" id="2994102"/>
    <lineage>
        <taxon>Bacteria</taxon>
        <taxon>Bacillati</taxon>
        <taxon>Actinomycetota</taxon>
        <taxon>Actinomycetes</taxon>
        <taxon>Mycobacteriales</taxon>
        <taxon>Mycobacteriaceae</taxon>
        <taxon>Mycobacterium</taxon>
    </lineage>
</organism>
<feature type="domain" description="CHASE" evidence="13">
    <location>
        <begin position="358"/>
        <end position="522"/>
    </location>
</feature>
<accession>A0ABT3SE25</accession>
<proteinExistence type="predicted"/>
<dbReference type="InterPro" id="IPR036890">
    <property type="entry name" value="HATPase_C_sf"/>
</dbReference>
<keyword evidence="5" id="KW-0808">Transferase</keyword>
<dbReference type="SUPFAM" id="SSF47384">
    <property type="entry name" value="Homodimeric domain of signal transducing histidine kinase"/>
    <property type="match status" value="1"/>
</dbReference>
<dbReference type="SMART" id="SM00388">
    <property type="entry name" value="HisKA"/>
    <property type="match status" value="1"/>
</dbReference>
<reference evidence="14 15" key="1">
    <citation type="submission" date="2022-11" db="EMBL/GenBank/DDBJ databases">
        <title>Mycobacterium sp. nov.</title>
        <authorList>
            <person name="Papic B."/>
            <person name="Spicic S."/>
            <person name="Duvnjak S."/>
        </authorList>
    </citation>
    <scope>NUCLEOTIDE SEQUENCE [LARGE SCALE GENOMIC DNA]</scope>
    <source>
        <strain evidence="14 15">CVI_P4</strain>
    </source>
</reference>
<dbReference type="Gene3D" id="1.10.287.130">
    <property type="match status" value="1"/>
</dbReference>
<dbReference type="Pfam" id="PF00512">
    <property type="entry name" value="HisKA"/>
    <property type="match status" value="1"/>
</dbReference>
<dbReference type="EMBL" id="JAPJDO010000010">
    <property type="protein sequence ID" value="MCX2937745.1"/>
    <property type="molecule type" value="Genomic_DNA"/>
</dbReference>
<evidence type="ECO:0000256" key="1">
    <source>
        <dbReference type="ARBA" id="ARBA00000085"/>
    </source>
</evidence>
<dbReference type="NCBIfam" id="TIGR00229">
    <property type="entry name" value="sensory_box"/>
    <property type="match status" value="1"/>
</dbReference>
<dbReference type="PROSITE" id="PS50839">
    <property type="entry name" value="CHASE"/>
    <property type="match status" value="1"/>
</dbReference>
<protein>
    <recommendedName>
        <fullName evidence="3">histidine kinase</fullName>
        <ecNumber evidence="3">2.7.13.3</ecNumber>
    </recommendedName>
</protein>
<feature type="transmembrane region" description="Helical" evidence="11">
    <location>
        <begin position="66"/>
        <end position="85"/>
    </location>
</feature>
<evidence type="ECO:0000256" key="6">
    <source>
        <dbReference type="ARBA" id="ARBA00022692"/>
    </source>
</evidence>
<dbReference type="CDD" id="cd00082">
    <property type="entry name" value="HisKA"/>
    <property type="match status" value="1"/>
</dbReference>
<dbReference type="Gene3D" id="3.30.450.350">
    <property type="entry name" value="CHASE domain"/>
    <property type="match status" value="1"/>
</dbReference>
<comment type="caution">
    <text evidence="14">The sequence shown here is derived from an EMBL/GenBank/DDBJ whole genome shotgun (WGS) entry which is preliminary data.</text>
</comment>
<dbReference type="InterPro" id="IPR006189">
    <property type="entry name" value="CHASE_dom"/>
</dbReference>
<dbReference type="PRINTS" id="PR00344">
    <property type="entry name" value="BCTRLSENSOR"/>
</dbReference>
<keyword evidence="9" id="KW-0902">Two-component regulatory system</keyword>
<keyword evidence="10 11" id="KW-0472">Membrane</keyword>
<keyword evidence="15" id="KW-1185">Reference proteome</keyword>
<dbReference type="RefSeq" id="WP_265997401.1">
    <property type="nucleotide sequence ID" value="NZ_JAPJDN010000010.1"/>
</dbReference>
<evidence type="ECO:0000259" key="13">
    <source>
        <dbReference type="PROSITE" id="PS50839"/>
    </source>
</evidence>
<feature type="transmembrane region" description="Helical" evidence="11">
    <location>
        <begin position="230"/>
        <end position="252"/>
    </location>
</feature>
<evidence type="ECO:0000256" key="7">
    <source>
        <dbReference type="ARBA" id="ARBA00022777"/>
    </source>
</evidence>
<dbReference type="InterPro" id="IPR036097">
    <property type="entry name" value="HisK_dim/P_sf"/>
</dbReference>
<evidence type="ECO:0000256" key="8">
    <source>
        <dbReference type="ARBA" id="ARBA00022989"/>
    </source>
</evidence>
<feature type="transmembrane region" description="Helical" evidence="11">
    <location>
        <begin position="133"/>
        <end position="151"/>
    </location>
</feature>
<dbReference type="PROSITE" id="PS50109">
    <property type="entry name" value="HIS_KIN"/>
    <property type="match status" value="1"/>
</dbReference>
<comment type="subcellular location">
    <subcellularLocation>
        <location evidence="2">Cell membrane</location>
    </subcellularLocation>
</comment>
<evidence type="ECO:0000256" key="4">
    <source>
        <dbReference type="ARBA" id="ARBA00022553"/>
    </source>
</evidence>